<evidence type="ECO:0008006" key="4">
    <source>
        <dbReference type="Google" id="ProtNLM"/>
    </source>
</evidence>
<organism evidence="2 3">
    <name type="scientific">Myriangium duriaei CBS 260.36</name>
    <dbReference type="NCBI Taxonomy" id="1168546"/>
    <lineage>
        <taxon>Eukaryota</taxon>
        <taxon>Fungi</taxon>
        <taxon>Dikarya</taxon>
        <taxon>Ascomycota</taxon>
        <taxon>Pezizomycotina</taxon>
        <taxon>Dothideomycetes</taxon>
        <taxon>Dothideomycetidae</taxon>
        <taxon>Myriangiales</taxon>
        <taxon>Myriangiaceae</taxon>
        <taxon>Myriangium</taxon>
    </lineage>
</organism>
<keyword evidence="3" id="KW-1185">Reference proteome</keyword>
<dbReference type="EMBL" id="ML996086">
    <property type="protein sequence ID" value="KAF2152511.1"/>
    <property type="molecule type" value="Genomic_DNA"/>
</dbReference>
<dbReference type="SUPFAM" id="SSF54909">
    <property type="entry name" value="Dimeric alpha+beta barrel"/>
    <property type="match status" value="1"/>
</dbReference>
<sequence length="281" mass="30189">MPLCSLYLLSLDGSTSLRGFVDSIRNSYGPSNQPLVVGRVVRWIIVPWLDRATSPESKALDNLTSTKWDLLVILPGVVAMPQALSEHVRKTFKAQVGIPSGLVTNFVSTTNPSLLQPKPGATPPLESGSRRTATSTKDLELTPDLLDWIEGQSSSQPKVPRGAVSMLNLLSFPSDPSAKASYQKYGQAFGQRVGARHGGNAKLVGNIVQPANGAWDEFALAHYPTINHFAAMVGSDEYQQVNTQYRKDSLRGTAILCCDELDDEVFSGSSSDGTGPSSAKL</sequence>
<dbReference type="Gene3D" id="3.30.70.100">
    <property type="match status" value="1"/>
</dbReference>
<dbReference type="Proteomes" id="UP000799439">
    <property type="component" value="Unassembled WGS sequence"/>
</dbReference>
<dbReference type="OrthoDB" id="265717at2759"/>
<evidence type="ECO:0000313" key="3">
    <source>
        <dbReference type="Proteomes" id="UP000799439"/>
    </source>
</evidence>
<name>A0A9P4J160_9PEZI</name>
<evidence type="ECO:0000256" key="1">
    <source>
        <dbReference type="SAM" id="MobiDB-lite"/>
    </source>
</evidence>
<feature type="region of interest" description="Disordered" evidence="1">
    <location>
        <begin position="111"/>
        <end position="135"/>
    </location>
</feature>
<comment type="caution">
    <text evidence="2">The sequence shown here is derived from an EMBL/GenBank/DDBJ whole genome shotgun (WGS) entry which is preliminary data.</text>
</comment>
<accession>A0A9P4J160</accession>
<evidence type="ECO:0000313" key="2">
    <source>
        <dbReference type="EMBL" id="KAF2152511.1"/>
    </source>
</evidence>
<dbReference type="PANTHER" id="PTHR40257:SF1">
    <property type="entry name" value="DUF1330 DOMAIN-CONTAINING PROTEIN"/>
    <property type="match status" value="1"/>
</dbReference>
<dbReference type="AlphaFoldDB" id="A0A9P4J160"/>
<reference evidence="2" key="1">
    <citation type="journal article" date="2020" name="Stud. Mycol.">
        <title>101 Dothideomycetes genomes: a test case for predicting lifestyles and emergence of pathogens.</title>
        <authorList>
            <person name="Haridas S."/>
            <person name="Albert R."/>
            <person name="Binder M."/>
            <person name="Bloem J."/>
            <person name="Labutti K."/>
            <person name="Salamov A."/>
            <person name="Andreopoulos B."/>
            <person name="Baker S."/>
            <person name="Barry K."/>
            <person name="Bills G."/>
            <person name="Bluhm B."/>
            <person name="Cannon C."/>
            <person name="Castanera R."/>
            <person name="Culley D."/>
            <person name="Daum C."/>
            <person name="Ezra D."/>
            <person name="Gonzalez J."/>
            <person name="Henrissat B."/>
            <person name="Kuo A."/>
            <person name="Liang C."/>
            <person name="Lipzen A."/>
            <person name="Lutzoni F."/>
            <person name="Magnuson J."/>
            <person name="Mondo S."/>
            <person name="Nolan M."/>
            <person name="Ohm R."/>
            <person name="Pangilinan J."/>
            <person name="Park H.-J."/>
            <person name="Ramirez L."/>
            <person name="Alfaro M."/>
            <person name="Sun H."/>
            <person name="Tritt A."/>
            <person name="Yoshinaga Y."/>
            <person name="Zwiers L.-H."/>
            <person name="Turgeon B."/>
            <person name="Goodwin S."/>
            <person name="Spatafora J."/>
            <person name="Crous P."/>
            <person name="Grigoriev I."/>
        </authorList>
    </citation>
    <scope>NUCLEOTIDE SEQUENCE</scope>
    <source>
        <strain evidence="2">CBS 260.36</strain>
    </source>
</reference>
<dbReference type="PANTHER" id="PTHR40257">
    <property type="match status" value="1"/>
</dbReference>
<proteinExistence type="predicted"/>
<gene>
    <name evidence="2" type="ORF">K461DRAFT_225848</name>
</gene>
<protein>
    <recommendedName>
        <fullName evidence="4">DUF1330 domain-containing protein</fullName>
    </recommendedName>
</protein>
<dbReference type="InterPro" id="IPR011008">
    <property type="entry name" value="Dimeric_a/b-barrel"/>
</dbReference>